<evidence type="ECO:0000313" key="1">
    <source>
        <dbReference type="EMBL" id="MBB6567906.1"/>
    </source>
</evidence>
<gene>
    <name evidence="1" type="ORF">HNR71_003543</name>
    <name evidence="2" type="ORF">HPO96_04495</name>
</gene>
<reference evidence="1 4" key="2">
    <citation type="submission" date="2020-08" db="EMBL/GenBank/DDBJ databases">
        <title>Sequencing the genomes of 1000 actinobacteria strains.</title>
        <authorList>
            <person name="Klenk H.-P."/>
        </authorList>
    </citation>
    <scope>NUCLEOTIDE SEQUENCE [LARGE SCALE GENOMIC DNA]</scope>
    <source>
        <strain evidence="1 4">DSM 15626</strain>
    </source>
</reference>
<dbReference type="SUPFAM" id="SSF52540">
    <property type="entry name" value="P-loop containing nucleoside triphosphate hydrolases"/>
    <property type="match status" value="1"/>
</dbReference>
<evidence type="ECO:0000313" key="4">
    <source>
        <dbReference type="Proteomes" id="UP000553957"/>
    </source>
</evidence>
<reference evidence="2 3" key="1">
    <citation type="submission" date="2020-05" db="EMBL/GenBank/DDBJ databases">
        <title>Genome sequence of Kribbella sandramycini ATCC 39419.</title>
        <authorList>
            <person name="Maclea K.S."/>
            <person name="Fair J.L."/>
        </authorList>
    </citation>
    <scope>NUCLEOTIDE SEQUENCE [LARGE SCALE GENOMIC DNA]</scope>
    <source>
        <strain evidence="2 3">ATCC 39419</strain>
    </source>
</reference>
<dbReference type="Pfam" id="PF13671">
    <property type="entry name" value="AAA_33"/>
    <property type="match status" value="1"/>
</dbReference>
<dbReference type="Gene3D" id="3.40.50.300">
    <property type="entry name" value="P-loop containing nucleotide triphosphate hydrolases"/>
    <property type="match status" value="1"/>
</dbReference>
<comment type="caution">
    <text evidence="2">The sequence shown here is derived from an EMBL/GenBank/DDBJ whole genome shotgun (WGS) entry which is preliminary data.</text>
</comment>
<dbReference type="InterPro" id="IPR027417">
    <property type="entry name" value="P-loop_NTPase"/>
</dbReference>
<evidence type="ECO:0000313" key="2">
    <source>
        <dbReference type="EMBL" id="NOL39499.1"/>
    </source>
</evidence>
<accession>A0A7Y4NZ12</accession>
<proteinExistence type="predicted"/>
<dbReference type="EMBL" id="JACHKF010000001">
    <property type="protein sequence ID" value="MBB6567906.1"/>
    <property type="molecule type" value="Genomic_DNA"/>
</dbReference>
<sequence>MARIGTVDSRLVVVRGNSGSGKSSTARAIRERLGYGVAWVEQDYLRRTLLREHDRPNQPNIGLIDLTVRYALDQGYHVVLEGILYEPTYGAMVRQLLADHRGVTGVYYFQLPFEETIKRHSTRALANEVTTEQMRGWYQPQDLLGVPNEQIIDLDSTIDTTVTRILADLTWTEGGSIADPI</sequence>
<organism evidence="2 3">
    <name type="scientific">Kribbella sandramycini</name>
    <dbReference type="NCBI Taxonomy" id="60450"/>
    <lineage>
        <taxon>Bacteria</taxon>
        <taxon>Bacillati</taxon>
        <taxon>Actinomycetota</taxon>
        <taxon>Actinomycetes</taxon>
        <taxon>Propionibacteriales</taxon>
        <taxon>Kribbellaceae</taxon>
        <taxon>Kribbella</taxon>
    </lineage>
</organism>
<name>A0A7Y4NZ12_9ACTN</name>
<dbReference type="RefSeq" id="WP_171671215.1">
    <property type="nucleotide sequence ID" value="NZ_BAAAGT010000003.1"/>
</dbReference>
<dbReference type="EMBL" id="JABJRC010000001">
    <property type="protein sequence ID" value="NOL39499.1"/>
    <property type="molecule type" value="Genomic_DNA"/>
</dbReference>
<evidence type="ECO:0000313" key="3">
    <source>
        <dbReference type="Proteomes" id="UP000534306"/>
    </source>
</evidence>
<keyword evidence="2" id="KW-0418">Kinase</keyword>
<dbReference type="GO" id="GO:0016301">
    <property type="term" value="F:kinase activity"/>
    <property type="evidence" value="ECO:0007669"/>
    <property type="project" value="UniProtKB-KW"/>
</dbReference>
<keyword evidence="3" id="KW-1185">Reference proteome</keyword>
<dbReference type="Proteomes" id="UP000534306">
    <property type="component" value="Unassembled WGS sequence"/>
</dbReference>
<keyword evidence="2" id="KW-0808">Transferase</keyword>
<dbReference type="Proteomes" id="UP000553957">
    <property type="component" value="Unassembled WGS sequence"/>
</dbReference>
<protein>
    <submittedName>
        <fullName evidence="1 2">Kinase</fullName>
    </submittedName>
</protein>
<dbReference type="AlphaFoldDB" id="A0A7Y4NZ12"/>